<evidence type="ECO:0000313" key="1">
    <source>
        <dbReference type="EMBL" id="KAK0440625.1"/>
    </source>
</evidence>
<organism evidence="1 2">
    <name type="scientific">Armillaria borealis</name>
    <dbReference type="NCBI Taxonomy" id="47425"/>
    <lineage>
        <taxon>Eukaryota</taxon>
        <taxon>Fungi</taxon>
        <taxon>Dikarya</taxon>
        <taxon>Basidiomycota</taxon>
        <taxon>Agaricomycotina</taxon>
        <taxon>Agaricomycetes</taxon>
        <taxon>Agaricomycetidae</taxon>
        <taxon>Agaricales</taxon>
        <taxon>Marasmiineae</taxon>
        <taxon>Physalacriaceae</taxon>
        <taxon>Armillaria</taxon>
    </lineage>
</organism>
<dbReference type="AlphaFoldDB" id="A0AA39JEQ9"/>
<protein>
    <submittedName>
        <fullName evidence="1">Uncharacterized protein</fullName>
    </submittedName>
</protein>
<comment type="caution">
    <text evidence="1">The sequence shown here is derived from an EMBL/GenBank/DDBJ whole genome shotgun (WGS) entry which is preliminary data.</text>
</comment>
<evidence type="ECO:0000313" key="2">
    <source>
        <dbReference type="Proteomes" id="UP001175226"/>
    </source>
</evidence>
<proteinExistence type="predicted"/>
<accession>A0AA39JEQ9</accession>
<dbReference type="EMBL" id="JAUEPT010000033">
    <property type="protein sequence ID" value="KAK0440625.1"/>
    <property type="molecule type" value="Genomic_DNA"/>
</dbReference>
<sequence length="270" mass="30417">MSGSSKLPTVPHLTSVLLESSKSFSETLKYLVKHLSDGGPSTALATITPLYHLAVQFEKATWLIMTKFHSLLSYAGRTIRHAGAFDNDAFLQIANTCQLARKEIVPVIEKYLDRIETPLMTELRGLYGLETFLRFIKQIPGFCSCGAMMSCLDCVELYSRLLQIRFKDTEWVSLHRDRPDLIWCLDAIESSVQKSLSGLSSLTRGASNFIVQMYWKTSPVLWSIILNYEFPRFSSEASNDGVRYASARLLVVSCGKSEPIVVAQMQWNLE</sequence>
<gene>
    <name evidence="1" type="ORF">EV421DRAFT_1737281</name>
</gene>
<reference evidence="1" key="1">
    <citation type="submission" date="2023-06" db="EMBL/GenBank/DDBJ databases">
        <authorList>
            <consortium name="Lawrence Berkeley National Laboratory"/>
            <person name="Ahrendt S."/>
            <person name="Sahu N."/>
            <person name="Indic B."/>
            <person name="Wong-Bajracharya J."/>
            <person name="Merenyi Z."/>
            <person name="Ke H.-M."/>
            <person name="Monk M."/>
            <person name="Kocsube S."/>
            <person name="Drula E."/>
            <person name="Lipzen A."/>
            <person name="Balint B."/>
            <person name="Henrissat B."/>
            <person name="Andreopoulos B."/>
            <person name="Martin F.M."/>
            <person name="Harder C.B."/>
            <person name="Rigling D."/>
            <person name="Ford K.L."/>
            <person name="Foster G.D."/>
            <person name="Pangilinan J."/>
            <person name="Papanicolaou A."/>
            <person name="Barry K."/>
            <person name="LaButti K."/>
            <person name="Viragh M."/>
            <person name="Koriabine M."/>
            <person name="Yan M."/>
            <person name="Riley R."/>
            <person name="Champramary S."/>
            <person name="Plett K.L."/>
            <person name="Tsai I.J."/>
            <person name="Slot J."/>
            <person name="Sipos G."/>
            <person name="Plett J."/>
            <person name="Nagy L.G."/>
            <person name="Grigoriev I.V."/>
        </authorList>
    </citation>
    <scope>NUCLEOTIDE SEQUENCE</scope>
    <source>
        <strain evidence="1">FPL87.14</strain>
    </source>
</reference>
<dbReference type="Proteomes" id="UP001175226">
    <property type="component" value="Unassembled WGS sequence"/>
</dbReference>
<name>A0AA39JEQ9_9AGAR</name>
<keyword evidence="2" id="KW-1185">Reference proteome</keyword>